<organism evidence="2">
    <name type="scientific">Salix viminalis</name>
    <name type="common">Common osier</name>
    <name type="synonym">Basket willow</name>
    <dbReference type="NCBI Taxonomy" id="40686"/>
    <lineage>
        <taxon>Eukaryota</taxon>
        <taxon>Viridiplantae</taxon>
        <taxon>Streptophyta</taxon>
        <taxon>Embryophyta</taxon>
        <taxon>Tracheophyta</taxon>
        <taxon>Spermatophyta</taxon>
        <taxon>Magnoliopsida</taxon>
        <taxon>eudicotyledons</taxon>
        <taxon>Gunneridae</taxon>
        <taxon>Pentapetalae</taxon>
        <taxon>rosids</taxon>
        <taxon>fabids</taxon>
        <taxon>Malpighiales</taxon>
        <taxon>Salicaceae</taxon>
        <taxon>Saliceae</taxon>
        <taxon>Salix</taxon>
    </lineage>
</organism>
<evidence type="ECO:0000313" key="2">
    <source>
        <dbReference type="EMBL" id="VFU39405.1"/>
    </source>
</evidence>
<dbReference type="AlphaFoldDB" id="A0A6N2LEX6"/>
<keyword evidence="1" id="KW-1133">Transmembrane helix</keyword>
<accession>A0A6N2LEX6</accession>
<keyword evidence="1" id="KW-0812">Transmembrane</keyword>
<evidence type="ECO:0000256" key="1">
    <source>
        <dbReference type="SAM" id="Phobius"/>
    </source>
</evidence>
<dbReference type="EMBL" id="CAADRP010001530">
    <property type="protein sequence ID" value="VFU39405.1"/>
    <property type="molecule type" value="Genomic_DNA"/>
</dbReference>
<reference evidence="2" key="1">
    <citation type="submission" date="2019-03" db="EMBL/GenBank/DDBJ databases">
        <authorList>
            <person name="Mank J."/>
            <person name="Almeida P."/>
        </authorList>
    </citation>
    <scope>NUCLEOTIDE SEQUENCE</scope>
    <source>
        <strain evidence="2">78183</strain>
    </source>
</reference>
<proteinExistence type="predicted"/>
<name>A0A6N2LEX6_SALVM</name>
<feature type="transmembrane region" description="Helical" evidence="1">
    <location>
        <begin position="21"/>
        <end position="39"/>
    </location>
</feature>
<protein>
    <submittedName>
        <fullName evidence="2">Uncharacterized protein</fullName>
    </submittedName>
</protein>
<keyword evidence="1" id="KW-0472">Membrane</keyword>
<gene>
    <name evidence="2" type="ORF">SVIM_LOCUS218772</name>
</gene>
<sequence length="85" mass="9527">MSGHVSRSNKRITRPPFIPCHLSHVTVVIYFISFFSLTFCRSKHPIISSLYFQLPLPLSFSVISSLLEGKVETSSISVNKKGKAM</sequence>